<dbReference type="EMBL" id="CM009297">
    <property type="protein sequence ID" value="RQO94935.1"/>
    <property type="molecule type" value="Genomic_DNA"/>
</dbReference>
<dbReference type="PANTHER" id="PTHR11361">
    <property type="entry name" value="DNA MISMATCH REPAIR PROTEIN MUTS FAMILY MEMBER"/>
    <property type="match status" value="1"/>
</dbReference>
<proteinExistence type="predicted"/>
<dbReference type="InterPro" id="IPR045076">
    <property type="entry name" value="MutS"/>
</dbReference>
<keyword evidence="2" id="KW-0067">ATP-binding</keyword>
<dbReference type="InterPro" id="IPR027417">
    <property type="entry name" value="P-loop_NTPase"/>
</dbReference>
<dbReference type="InParanoid" id="A0A3N7FKD3"/>
<protein>
    <recommendedName>
        <fullName evidence="4">DNA mismatch repair proteins mutS family domain-containing protein</fullName>
    </recommendedName>
</protein>
<dbReference type="GO" id="GO:0140664">
    <property type="term" value="F:ATP-dependent DNA damage sensor activity"/>
    <property type="evidence" value="ECO:0007669"/>
    <property type="project" value="InterPro"/>
</dbReference>
<dbReference type="GO" id="GO:0030983">
    <property type="term" value="F:mismatched DNA binding"/>
    <property type="evidence" value="ECO:0007669"/>
    <property type="project" value="InterPro"/>
</dbReference>
<organism evidence="5 6">
    <name type="scientific">Populus trichocarpa</name>
    <name type="common">Western balsam poplar</name>
    <name type="synonym">Populus balsamifera subsp. trichocarpa</name>
    <dbReference type="NCBI Taxonomy" id="3694"/>
    <lineage>
        <taxon>Eukaryota</taxon>
        <taxon>Viridiplantae</taxon>
        <taxon>Streptophyta</taxon>
        <taxon>Embryophyta</taxon>
        <taxon>Tracheophyta</taxon>
        <taxon>Spermatophyta</taxon>
        <taxon>Magnoliopsida</taxon>
        <taxon>eudicotyledons</taxon>
        <taxon>Gunneridae</taxon>
        <taxon>Pentapetalae</taxon>
        <taxon>rosids</taxon>
        <taxon>fabids</taxon>
        <taxon>Malpighiales</taxon>
        <taxon>Salicaceae</taxon>
        <taxon>Saliceae</taxon>
        <taxon>Populus</taxon>
    </lineage>
</organism>
<dbReference type="Pfam" id="PF00488">
    <property type="entry name" value="MutS_V"/>
    <property type="match status" value="1"/>
</dbReference>
<evidence type="ECO:0000256" key="2">
    <source>
        <dbReference type="ARBA" id="ARBA00022840"/>
    </source>
</evidence>
<keyword evidence="1" id="KW-0547">Nucleotide-binding</keyword>
<evidence type="ECO:0000256" key="1">
    <source>
        <dbReference type="ARBA" id="ARBA00022741"/>
    </source>
</evidence>
<keyword evidence="6" id="KW-1185">Reference proteome</keyword>
<dbReference type="SUPFAM" id="SSF52540">
    <property type="entry name" value="P-loop containing nucleoside triphosphate hydrolases"/>
    <property type="match status" value="1"/>
</dbReference>
<dbReference type="Gene3D" id="3.40.50.300">
    <property type="entry name" value="P-loop containing nucleotide triphosphate hydrolases"/>
    <property type="match status" value="1"/>
</dbReference>
<gene>
    <name evidence="5" type="ORF">POPTR_008G191051</name>
</gene>
<dbReference type="Proteomes" id="UP000006729">
    <property type="component" value="Chromosome 8"/>
</dbReference>
<dbReference type="SUPFAM" id="SSF48334">
    <property type="entry name" value="DNA repair protein MutS, domain III"/>
    <property type="match status" value="1"/>
</dbReference>
<evidence type="ECO:0000313" key="6">
    <source>
        <dbReference type="Proteomes" id="UP000006729"/>
    </source>
</evidence>
<dbReference type="PANTHER" id="PTHR11361:SF150">
    <property type="entry name" value="DNA MISMATCH REPAIR PROTEIN MSH6"/>
    <property type="match status" value="1"/>
</dbReference>
<dbReference type="InterPro" id="IPR000432">
    <property type="entry name" value="DNA_mismatch_repair_MutS_C"/>
</dbReference>
<reference evidence="5 6" key="1">
    <citation type="journal article" date="2006" name="Science">
        <title>The genome of black cottonwood, Populus trichocarpa (Torr. &amp; Gray).</title>
        <authorList>
            <person name="Tuskan G.A."/>
            <person name="Difazio S."/>
            <person name="Jansson S."/>
            <person name="Bohlmann J."/>
            <person name="Grigoriev I."/>
            <person name="Hellsten U."/>
            <person name="Putnam N."/>
            <person name="Ralph S."/>
            <person name="Rombauts S."/>
            <person name="Salamov A."/>
            <person name="Schein J."/>
            <person name="Sterck L."/>
            <person name="Aerts A."/>
            <person name="Bhalerao R.R."/>
            <person name="Bhalerao R.P."/>
            <person name="Blaudez D."/>
            <person name="Boerjan W."/>
            <person name="Brun A."/>
            <person name="Brunner A."/>
            <person name="Busov V."/>
            <person name="Campbell M."/>
            <person name="Carlson J."/>
            <person name="Chalot M."/>
            <person name="Chapman J."/>
            <person name="Chen G.L."/>
            <person name="Cooper D."/>
            <person name="Coutinho P.M."/>
            <person name="Couturier J."/>
            <person name="Covert S."/>
            <person name="Cronk Q."/>
            <person name="Cunningham R."/>
            <person name="Davis J."/>
            <person name="Degroeve S."/>
            <person name="Dejardin A."/>
            <person name="Depamphilis C."/>
            <person name="Detter J."/>
            <person name="Dirks B."/>
            <person name="Dubchak I."/>
            <person name="Duplessis S."/>
            <person name="Ehlting J."/>
            <person name="Ellis B."/>
            <person name="Gendler K."/>
            <person name="Goodstein D."/>
            <person name="Gribskov M."/>
            <person name="Grimwood J."/>
            <person name="Groover A."/>
            <person name="Gunter L."/>
            <person name="Hamberger B."/>
            <person name="Heinze B."/>
            <person name="Helariutta Y."/>
            <person name="Henrissat B."/>
            <person name="Holligan D."/>
            <person name="Holt R."/>
            <person name="Huang W."/>
            <person name="Islam-Faridi N."/>
            <person name="Jones S."/>
            <person name="Jones-Rhoades M."/>
            <person name="Jorgensen R."/>
            <person name="Joshi C."/>
            <person name="Kangasjarvi J."/>
            <person name="Karlsson J."/>
            <person name="Kelleher C."/>
            <person name="Kirkpatrick R."/>
            <person name="Kirst M."/>
            <person name="Kohler A."/>
            <person name="Kalluri U."/>
            <person name="Larimer F."/>
            <person name="Leebens-Mack J."/>
            <person name="Leple J.C."/>
            <person name="Locascio P."/>
            <person name="Lou Y."/>
            <person name="Lucas S."/>
            <person name="Martin F."/>
            <person name="Montanini B."/>
            <person name="Napoli C."/>
            <person name="Nelson D.R."/>
            <person name="Nelson C."/>
            <person name="Nieminen K."/>
            <person name="Nilsson O."/>
            <person name="Pereda V."/>
            <person name="Peter G."/>
            <person name="Philippe R."/>
            <person name="Pilate G."/>
            <person name="Poliakov A."/>
            <person name="Razumovskaya J."/>
            <person name="Richardson P."/>
            <person name="Rinaldi C."/>
            <person name="Ritland K."/>
            <person name="Rouze P."/>
            <person name="Ryaboy D."/>
            <person name="Schmutz J."/>
            <person name="Schrader J."/>
            <person name="Segerman B."/>
            <person name="Shin H."/>
            <person name="Siddiqui A."/>
            <person name="Sterky F."/>
            <person name="Terry A."/>
            <person name="Tsai C.J."/>
            <person name="Uberbacher E."/>
            <person name="Unneberg P."/>
            <person name="Vahala J."/>
            <person name="Wall K."/>
            <person name="Wessler S."/>
            <person name="Yang G."/>
            <person name="Yin T."/>
            <person name="Douglas C."/>
            <person name="Marra M."/>
            <person name="Sandberg G."/>
            <person name="Van de Peer Y."/>
            <person name="Rokhsar D."/>
        </authorList>
    </citation>
    <scope>NUCLEOTIDE SEQUENCE [LARGE SCALE GENOMIC DNA]</scope>
    <source>
        <strain evidence="6">cv. Nisqually</strain>
    </source>
</reference>
<dbReference type="SMR" id="A0A3N7FKD3"/>
<evidence type="ECO:0000256" key="3">
    <source>
        <dbReference type="ARBA" id="ARBA00023125"/>
    </source>
</evidence>
<dbReference type="GO" id="GO:0003690">
    <property type="term" value="F:double-stranded DNA binding"/>
    <property type="evidence" value="ECO:0000318"/>
    <property type="project" value="GO_Central"/>
</dbReference>
<evidence type="ECO:0000259" key="4">
    <source>
        <dbReference type="SMART" id="SM00534"/>
    </source>
</evidence>
<keyword evidence="3" id="KW-0238">DNA-binding</keyword>
<sequence>MSCCVHPKRASTGIGLPSIKKFLGELSQVESEKESALKSILQRLIVRFCKYHDKWRQLVSATAELDVLISLAIASGYYEGPACRPTIVGSSLSSEVQVPCLSAKLLGHPVLRSDSLGKGAFVPNDISIGGSGCAGFILLTGPNMGGKSTLLRQVCLAVILAQIGADVPAESFELSPVDRIFVRMGAKDHIMAGQSTFLTELSETALMLGRPASIGVQGSVTLVMTFDSPEAEQRNKDIYGQAGAITFPQNLF</sequence>
<dbReference type="SMART" id="SM00534">
    <property type="entry name" value="MUTSac"/>
    <property type="match status" value="1"/>
</dbReference>
<accession>A0A3N7FKD3</accession>
<dbReference type="GO" id="GO:0006298">
    <property type="term" value="P:mismatch repair"/>
    <property type="evidence" value="ECO:0007669"/>
    <property type="project" value="InterPro"/>
</dbReference>
<dbReference type="STRING" id="3694.A0A3N7FKD3"/>
<evidence type="ECO:0000313" key="5">
    <source>
        <dbReference type="EMBL" id="RQO94935.1"/>
    </source>
</evidence>
<dbReference type="GO" id="GO:0005634">
    <property type="term" value="C:nucleus"/>
    <property type="evidence" value="ECO:0000318"/>
    <property type="project" value="GO_Central"/>
</dbReference>
<dbReference type="InterPro" id="IPR036187">
    <property type="entry name" value="DNA_mismatch_repair_MutS_sf"/>
</dbReference>
<dbReference type="Gramene" id="Potri.008G191051.1.v4.1">
    <property type="protein sequence ID" value="Potri.008G191051.1.v4.1"/>
    <property type="gene ID" value="Potri.008G191051.v4.1"/>
</dbReference>
<feature type="domain" description="DNA mismatch repair proteins mutS family" evidence="4">
    <location>
        <begin position="134"/>
        <end position="247"/>
    </location>
</feature>
<dbReference type="GO" id="GO:0005524">
    <property type="term" value="F:ATP binding"/>
    <property type="evidence" value="ECO:0007669"/>
    <property type="project" value="UniProtKB-KW"/>
</dbReference>
<name>A0A3N7FKD3_POPTR</name>
<dbReference type="AlphaFoldDB" id="A0A3N7FKD3"/>